<dbReference type="Proteomes" id="UP000085678">
    <property type="component" value="Unplaced"/>
</dbReference>
<gene>
    <name evidence="3" type="primary">LOC106171045</name>
</gene>
<dbReference type="AlphaFoldDB" id="A0A1S3J8F6"/>
<name>A0A1S3J8F6_LINAN</name>
<dbReference type="KEGG" id="lak:106171045"/>
<dbReference type="InParanoid" id="A0A1S3J8F6"/>
<accession>A0A1S3J8F6</accession>
<dbReference type="InterPro" id="IPR032071">
    <property type="entry name" value="DUF4806"/>
</dbReference>
<keyword evidence="2" id="KW-1185">Reference proteome</keyword>
<sequence length="165" mass="19009">MMIQGNQFVSKCQRNIERVCNVKLKNFSDRIFTALEEVKADQKKLKKLFLQHVKKGTANGNDNVNAESLPRDTFRLTSLEAVDDFERSFVDNTSLKTQVVKHLVAFDGRTVVEDTRRKLEEIFSNQVAERYNLSGKGNKQKRAFQQLALCRLLFGKNISFYAPVF</sequence>
<evidence type="ECO:0000313" key="3">
    <source>
        <dbReference type="RefSeq" id="XP_013406593.1"/>
    </source>
</evidence>
<reference evidence="3" key="1">
    <citation type="submission" date="2025-08" db="UniProtKB">
        <authorList>
            <consortium name="RefSeq"/>
        </authorList>
    </citation>
    <scope>IDENTIFICATION</scope>
    <source>
        <tissue evidence="3">Gonads</tissue>
    </source>
</reference>
<evidence type="ECO:0000313" key="2">
    <source>
        <dbReference type="Proteomes" id="UP000085678"/>
    </source>
</evidence>
<dbReference type="RefSeq" id="XP_013406593.1">
    <property type="nucleotide sequence ID" value="XM_013551139.1"/>
</dbReference>
<dbReference type="GeneID" id="106171045"/>
<organism evidence="2 3">
    <name type="scientific">Lingula anatina</name>
    <name type="common">Brachiopod</name>
    <name type="synonym">Lingula unguis</name>
    <dbReference type="NCBI Taxonomy" id="7574"/>
    <lineage>
        <taxon>Eukaryota</taxon>
        <taxon>Metazoa</taxon>
        <taxon>Spiralia</taxon>
        <taxon>Lophotrochozoa</taxon>
        <taxon>Brachiopoda</taxon>
        <taxon>Linguliformea</taxon>
        <taxon>Lingulata</taxon>
        <taxon>Lingulida</taxon>
        <taxon>Linguloidea</taxon>
        <taxon>Lingulidae</taxon>
        <taxon>Lingula</taxon>
    </lineage>
</organism>
<evidence type="ECO:0000259" key="1">
    <source>
        <dbReference type="Pfam" id="PF16064"/>
    </source>
</evidence>
<dbReference type="Pfam" id="PF16064">
    <property type="entry name" value="DUF4806"/>
    <property type="match status" value="1"/>
</dbReference>
<protein>
    <submittedName>
        <fullName evidence="3">Uncharacterized protein LOC106171045</fullName>
    </submittedName>
</protein>
<feature type="domain" description="DUF4806" evidence="1">
    <location>
        <begin position="70"/>
        <end position="148"/>
    </location>
</feature>
<proteinExistence type="predicted"/>